<name>A0A1C6WDG9_PLABE</name>
<evidence type="ECO:0000313" key="2">
    <source>
        <dbReference type="EMBL" id="SBW38238.1"/>
    </source>
</evidence>
<evidence type="ECO:0000313" key="5">
    <source>
        <dbReference type="Proteomes" id="UP000219974"/>
    </source>
</evidence>
<evidence type="ECO:0000313" key="4">
    <source>
        <dbReference type="EMBL" id="SCL84928.1"/>
    </source>
</evidence>
<dbReference type="Proteomes" id="UP000220214">
    <property type="component" value="Unassembled WGS sequence"/>
</dbReference>
<evidence type="ECO:0000313" key="3">
    <source>
        <dbReference type="EMBL" id="SCL81844.1"/>
    </source>
</evidence>
<dbReference type="EMBL" id="FLVA01000152">
    <property type="protein sequence ID" value="SBW38238.1"/>
    <property type="molecule type" value="Genomic_DNA"/>
</dbReference>
<dbReference type="VEuPathDB" id="PlasmoDB:PBANKA_0500971"/>
<evidence type="ECO:0000313" key="6">
    <source>
        <dbReference type="Proteomes" id="UP000220214"/>
    </source>
</evidence>
<dbReference type="Proteomes" id="UP000516480">
    <property type="component" value="Unassembled WGS sequence"/>
</dbReference>
<keyword evidence="1" id="KW-1133">Transmembrane helix</keyword>
<dbReference type="Proteomes" id="UP000219974">
    <property type="component" value="Unassembled WGS sequence"/>
</dbReference>
<evidence type="ECO:0000256" key="1">
    <source>
        <dbReference type="SAM" id="Phobius"/>
    </source>
</evidence>
<gene>
    <name evidence="2" type="ORF">PBNK65E_000507400</name>
    <name evidence="4" type="ORF">PBNK65NY_000505300</name>
    <name evidence="3" type="ORF">PBSP11RLL_000494000</name>
</gene>
<feature type="transmembrane region" description="Helical" evidence="1">
    <location>
        <begin position="243"/>
        <end position="263"/>
    </location>
</feature>
<sequence>MDDDICSNFVVLRNYLLDNLGEAPKFFNDFNNANKYCPNKYCNTDLDKITAGFLWLFEQYFTKYPNNDNNVNVIKPFFLYIISWLSYKLNQKSEYNFTTINDFYTKHVNDNQKYTSLITNDNTCTKLKEIIDKRKDFLEINIEDMAKFYDAFKFLCSMYDNVERNEYDKIVDNAIHFVNKYTDINDYYNVEGTTHSQILFTLLTDYNNFKAQHSSKINNSKELPNLPTGRATKSFLRNSSIKISLIPMTFIFFALLVYLGIVYKRLSFDFRKMLQKLNLRIKKIKRKINH</sequence>
<accession>A0A1C6WDG9</accession>
<dbReference type="AlphaFoldDB" id="A0A1C6WDG9"/>
<dbReference type="EMBL" id="FMIE01000153">
    <property type="protein sequence ID" value="SCL84928.1"/>
    <property type="molecule type" value="Genomic_DNA"/>
</dbReference>
<dbReference type="NCBIfam" id="TIGR01590">
    <property type="entry name" value="yir-bir-cir_Pla"/>
    <property type="match status" value="1"/>
</dbReference>
<organism evidence="4">
    <name type="scientific">Plasmodium berghei</name>
    <dbReference type="NCBI Taxonomy" id="5821"/>
    <lineage>
        <taxon>Eukaryota</taxon>
        <taxon>Sar</taxon>
        <taxon>Alveolata</taxon>
        <taxon>Apicomplexa</taxon>
        <taxon>Aconoidasida</taxon>
        <taxon>Haemosporida</taxon>
        <taxon>Plasmodiidae</taxon>
        <taxon>Plasmodium</taxon>
        <taxon>Plasmodium (Vinckeia)</taxon>
    </lineage>
</organism>
<dbReference type="InterPro" id="IPR006477">
    <property type="entry name" value="Yir_bir_cir"/>
</dbReference>
<reference evidence="4 5" key="1">
    <citation type="submission" date="2016-08" db="EMBL/GenBank/DDBJ databases">
        <authorList>
            <consortium name="Pathogen Informatics"/>
        </authorList>
    </citation>
    <scope>NUCLEOTIDE SEQUENCE</scope>
    <source>
        <strain evidence="4">NK65 ny</strain>
        <strain evidence="2 6">NK65e</strain>
        <strain evidence="3 5">SP11 RLL</strain>
    </source>
</reference>
<dbReference type="Pfam" id="PF06022">
    <property type="entry name" value="Cir_Bir_Yir"/>
    <property type="match status" value="1"/>
</dbReference>
<proteinExistence type="predicted"/>
<protein>
    <submittedName>
        <fullName evidence="4">BIR protein</fullName>
    </submittedName>
</protein>
<keyword evidence="1" id="KW-0472">Membrane</keyword>
<dbReference type="EMBL" id="FMIH01000063">
    <property type="protein sequence ID" value="SCL81844.1"/>
    <property type="molecule type" value="Genomic_DNA"/>
</dbReference>
<keyword evidence="1" id="KW-0812">Transmembrane</keyword>